<dbReference type="InterPro" id="IPR000210">
    <property type="entry name" value="BTB/POZ_dom"/>
</dbReference>
<dbReference type="InParanoid" id="A0A194YJD0"/>
<reference evidence="5 6" key="1">
    <citation type="journal article" date="2009" name="Nature">
        <title>The Sorghum bicolor genome and the diversification of grasses.</title>
        <authorList>
            <person name="Paterson A.H."/>
            <person name="Bowers J.E."/>
            <person name="Bruggmann R."/>
            <person name="Dubchak I."/>
            <person name="Grimwood J."/>
            <person name="Gundlach H."/>
            <person name="Haberer G."/>
            <person name="Hellsten U."/>
            <person name="Mitros T."/>
            <person name="Poliakov A."/>
            <person name="Schmutz J."/>
            <person name="Spannagl M."/>
            <person name="Tang H."/>
            <person name="Wang X."/>
            <person name="Wicker T."/>
            <person name="Bharti A.K."/>
            <person name="Chapman J."/>
            <person name="Feltus F.A."/>
            <person name="Gowik U."/>
            <person name="Grigoriev I.V."/>
            <person name="Lyons E."/>
            <person name="Maher C.A."/>
            <person name="Martis M."/>
            <person name="Narechania A."/>
            <person name="Otillar R.P."/>
            <person name="Penning B.W."/>
            <person name="Salamov A.A."/>
            <person name="Wang Y."/>
            <person name="Zhang L."/>
            <person name="Carpita N.C."/>
            <person name="Freeling M."/>
            <person name="Gingle A.R."/>
            <person name="Hash C.T."/>
            <person name="Keller B."/>
            <person name="Klein P."/>
            <person name="Kresovich S."/>
            <person name="McCann M.C."/>
            <person name="Ming R."/>
            <person name="Peterson D.G."/>
            <person name="Mehboob-ur-Rahman"/>
            <person name="Ware D."/>
            <person name="Westhoff P."/>
            <person name="Mayer K.F."/>
            <person name="Messing J."/>
            <person name="Rokhsar D.S."/>
        </authorList>
    </citation>
    <scope>NUCLEOTIDE SEQUENCE [LARGE SCALE GENOMIC DNA]</scope>
    <source>
        <strain evidence="6">cv. BTx623</strain>
    </source>
</reference>
<evidence type="ECO:0000256" key="2">
    <source>
        <dbReference type="ARBA" id="ARBA00010846"/>
    </source>
</evidence>
<sequence length="299" mass="33739">MQFPKDLTETEYKVHLVKVDRYSVNKEYLRSVALYKSEYISYGTYDAAGYDWEVRYHPFHPDLSKEWIAFRLGLRSKVCEKGVKATRGQLVDATGILPKFGDQRATYRYTKLEEWALGPPILLLTHEELQKLGYLKNDSFSVECAISVWKSPRGAGANVHPSAGLPSTDLHRQLGELLQSQKGTDITLFVSGESFMAHCHRTSSFKAMLHFIYTDTCPELAQQHGTEIGRQESMAIAQHLLSAADRFGLDRLKRMCEDKLCSGINVGMVATNLALAEQHSCSRLKTRCIKFIVDSPANL</sequence>
<gene>
    <name evidence="5" type="ORF">SORBI_3010G103400</name>
</gene>
<reference evidence="6" key="2">
    <citation type="journal article" date="2018" name="Plant J.">
        <title>The Sorghum bicolor reference genome: improved assembly, gene annotations, a transcriptome atlas, and signatures of genome organization.</title>
        <authorList>
            <person name="McCormick R.F."/>
            <person name="Truong S.K."/>
            <person name="Sreedasyam A."/>
            <person name="Jenkins J."/>
            <person name="Shu S."/>
            <person name="Sims D."/>
            <person name="Kennedy M."/>
            <person name="Amirebrahimi M."/>
            <person name="Weers B.D."/>
            <person name="McKinley B."/>
            <person name="Mattison A."/>
            <person name="Morishige D.T."/>
            <person name="Grimwood J."/>
            <person name="Schmutz J."/>
            <person name="Mullet J.E."/>
        </authorList>
    </citation>
    <scope>NUCLEOTIDE SEQUENCE [LARGE SCALE GENOMIC DNA]</scope>
    <source>
        <strain evidence="6">cv. BTx623</strain>
    </source>
</reference>
<evidence type="ECO:0000259" key="3">
    <source>
        <dbReference type="Pfam" id="PF00651"/>
    </source>
</evidence>
<feature type="domain" description="BPM/SPOP BACK" evidence="4">
    <location>
        <begin position="268"/>
        <end position="299"/>
    </location>
</feature>
<comment type="pathway">
    <text evidence="1">Protein modification; protein ubiquitination.</text>
</comment>
<keyword evidence="6" id="KW-1185">Reference proteome</keyword>
<dbReference type="InterPro" id="IPR011333">
    <property type="entry name" value="SKP1/BTB/POZ_sf"/>
</dbReference>
<evidence type="ECO:0000313" key="5">
    <source>
        <dbReference type="EMBL" id="KXG19711.1"/>
    </source>
</evidence>
<dbReference type="SUPFAM" id="SSF54695">
    <property type="entry name" value="POZ domain"/>
    <property type="match status" value="1"/>
</dbReference>
<dbReference type="PANTHER" id="PTHR26379:SF191">
    <property type="entry name" value="OS06G0251200 PROTEIN"/>
    <property type="match status" value="1"/>
</dbReference>
<dbReference type="InterPro" id="IPR008974">
    <property type="entry name" value="TRAF-like"/>
</dbReference>
<dbReference type="AlphaFoldDB" id="A0A194YJD0"/>
<organism evidence="5 6">
    <name type="scientific">Sorghum bicolor</name>
    <name type="common">Sorghum</name>
    <name type="synonym">Sorghum vulgare</name>
    <dbReference type="NCBI Taxonomy" id="4558"/>
    <lineage>
        <taxon>Eukaryota</taxon>
        <taxon>Viridiplantae</taxon>
        <taxon>Streptophyta</taxon>
        <taxon>Embryophyta</taxon>
        <taxon>Tracheophyta</taxon>
        <taxon>Spermatophyta</taxon>
        <taxon>Magnoliopsida</taxon>
        <taxon>Liliopsida</taxon>
        <taxon>Poales</taxon>
        <taxon>Poaceae</taxon>
        <taxon>PACMAD clade</taxon>
        <taxon>Panicoideae</taxon>
        <taxon>Andropogonodae</taxon>
        <taxon>Andropogoneae</taxon>
        <taxon>Sorghinae</taxon>
        <taxon>Sorghum</taxon>
    </lineage>
</organism>
<dbReference type="GO" id="GO:0016567">
    <property type="term" value="P:protein ubiquitination"/>
    <property type="evidence" value="ECO:0007669"/>
    <property type="project" value="InterPro"/>
</dbReference>
<dbReference type="Pfam" id="PF00651">
    <property type="entry name" value="BTB"/>
    <property type="match status" value="1"/>
</dbReference>
<dbReference type="EMBL" id="CM000769">
    <property type="protein sequence ID" value="KXG19711.1"/>
    <property type="molecule type" value="Genomic_DNA"/>
</dbReference>
<dbReference type="InterPro" id="IPR002083">
    <property type="entry name" value="MATH/TRAF_dom"/>
</dbReference>
<dbReference type="SUPFAM" id="SSF49599">
    <property type="entry name" value="TRAF domain-like"/>
    <property type="match status" value="1"/>
</dbReference>
<dbReference type="InterPro" id="IPR056423">
    <property type="entry name" value="BACK_BPM_SPOP"/>
</dbReference>
<dbReference type="Gene3D" id="6.10.250.3030">
    <property type="match status" value="1"/>
</dbReference>
<evidence type="ECO:0000256" key="1">
    <source>
        <dbReference type="ARBA" id="ARBA00004906"/>
    </source>
</evidence>
<dbReference type="Gene3D" id="3.30.710.10">
    <property type="entry name" value="Potassium Channel Kv1.1, Chain A"/>
    <property type="match status" value="1"/>
</dbReference>
<dbReference type="Gene3D" id="2.60.210.10">
    <property type="entry name" value="Apoptosis, Tumor Necrosis Factor Receptor Associated Protein 2, Chain A"/>
    <property type="match status" value="1"/>
</dbReference>
<dbReference type="Pfam" id="PF24570">
    <property type="entry name" value="BACK_BPM_SPOP"/>
    <property type="match status" value="1"/>
</dbReference>
<dbReference type="Gramene" id="KXG19711">
    <property type="protein sequence ID" value="KXG19711"/>
    <property type="gene ID" value="SORBI_3010G103400"/>
</dbReference>
<dbReference type="CDD" id="cd00121">
    <property type="entry name" value="MATH"/>
    <property type="match status" value="1"/>
</dbReference>
<name>A0A194YJD0_SORBI</name>
<dbReference type="InterPro" id="IPR045005">
    <property type="entry name" value="BPM1-6"/>
</dbReference>
<dbReference type="PANTHER" id="PTHR26379">
    <property type="entry name" value="BTB/POZ AND MATH DOMAIN-CONTAINING PROTEIN 1"/>
    <property type="match status" value="1"/>
</dbReference>
<protein>
    <submittedName>
        <fullName evidence="5">Uncharacterized protein</fullName>
    </submittedName>
</protein>
<evidence type="ECO:0000259" key="4">
    <source>
        <dbReference type="Pfam" id="PF24570"/>
    </source>
</evidence>
<dbReference type="OMA" id="CHRTSSF"/>
<feature type="domain" description="BTB" evidence="3">
    <location>
        <begin position="203"/>
        <end position="262"/>
    </location>
</feature>
<accession>A0A194YJD0</accession>
<comment type="similarity">
    <text evidence="2">Belongs to the Tdpoz family.</text>
</comment>
<dbReference type="Proteomes" id="UP000000768">
    <property type="component" value="Chromosome 10"/>
</dbReference>
<proteinExistence type="inferred from homology"/>
<evidence type="ECO:0000313" key="6">
    <source>
        <dbReference type="Proteomes" id="UP000000768"/>
    </source>
</evidence>